<dbReference type="Proteomes" id="UP000198211">
    <property type="component" value="Unassembled WGS sequence"/>
</dbReference>
<reference evidence="2" key="1">
    <citation type="submission" date="2017-03" db="EMBL/GenBank/DDBJ databases">
        <title>Phytopthora megakarya and P. palmivora, two closely related causual agents of cacao black pod achieved similar genome size and gene model numbers by different mechanisms.</title>
        <authorList>
            <person name="Ali S."/>
            <person name="Shao J."/>
            <person name="Larry D.J."/>
            <person name="Kronmiller B."/>
            <person name="Shen D."/>
            <person name="Strem M.D."/>
            <person name="Melnick R.L."/>
            <person name="Guiltinan M.J."/>
            <person name="Tyler B.M."/>
            <person name="Meinhardt L.W."/>
            <person name="Bailey B.A."/>
        </authorList>
    </citation>
    <scope>NUCLEOTIDE SEQUENCE [LARGE SCALE GENOMIC DNA]</scope>
    <source>
        <strain evidence="2">zdho120</strain>
    </source>
</reference>
<comment type="caution">
    <text evidence="1">The sequence shown here is derived from an EMBL/GenBank/DDBJ whole genome shotgun (WGS) entry which is preliminary data.</text>
</comment>
<name>A0A225WFZ3_9STRA</name>
<protein>
    <submittedName>
        <fullName evidence="1">Uncharacterized protein</fullName>
    </submittedName>
</protein>
<keyword evidence="2" id="KW-1185">Reference proteome</keyword>
<dbReference type="EMBL" id="NBNE01000950">
    <property type="protein sequence ID" value="OWZ16334.1"/>
    <property type="molecule type" value="Genomic_DNA"/>
</dbReference>
<evidence type="ECO:0000313" key="1">
    <source>
        <dbReference type="EMBL" id="OWZ16334.1"/>
    </source>
</evidence>
<organism evidence="1 2">
    <name type="scientific">Phytophthora megakarya</name>
    <dbReference type="NCBI Taxonomy" id="4795"/>
    <lineage>
        <taxon>Eukaryota</taxon>
        <taxon>Sar</taxon>
        <taxon>Stramenopiles</taxon>
        <taxon>Oomycota</taxon>
        <taxon>Peronosporomycetes</taxon>
        <taxon>Peronosporales</taxon>
        <taxon>Peronosporaceae</taxon>
        <taxon>Phytophthora</taxon>
    </lineage>
</organism>
<gene>
    <name evidence="1" type="ORF">PHMEG_0009891</name>
</gene>
<dbReference type="AlphaFoldDB" id="A0A225WFZ3"/>
<sequence>MLKAGQDPEHGTISVLKATNKNPKAYGTVVKTLKQMHTMGKNSTILLYRVKFAVMMVISSKSVLQM</sequence>
<evidence type="ECO:0000313" key="2">
    <source>
        <dbReference type="Proteomes" id="UP000198211"/>
    </source>
</evidence>
<accession>A0A225WFZ3</accession>
<proteinExistence type="predicted"/>